<evidence type="ECO:0000313" key="2">
    <source>
        <dbReference type="Proteomes" id="UP000199114"/>
    </source>
</evidence>
<reference evidence="2" key="1">
    <citation type="submission" date="2016-10" db="EMBL/GenBank/DDBJ databases">
        <authorList>
            <person name="Varghese N."/>
            <person name="Submissions S."/>
        </authorList>
    </citation>
    <scope>NUCLEOTIDE SEQUENCE [LARGE SCALE GENOMIC DNA]</scope>
    <source>
        <strain evidence="2">DSM 25055</strain>
    </source>
</reference>
<dbReference type="OrthoDB" id="382614at2157"/>
<dbReference type="Proteomes" id="UP000199114">
    <property type="component" value="Unassembled WGS sequence"/>
</dbReference>
<gene>
    <name evidence="1" type="ORF">SAMN04489841_1117</name>
</gene>
<dbReference type="STRING" id="1186196.SAMN04489841_1117"/>
<dbReference type="AlphaFoldDB" id="A0A1H9CPW1"/>
<dbReference type="EMBL" id="FOFD01000001">
    <property type="protein sequence ID" value="SEQ03097.1"/>
    <property type="molecule type" value="Genomic_DNA"/>
</dbReference>
<evidence type="ECO:0000313" key="1">
    <source>
        <dbReference type="EMBL" id="SEQ03097.1"/>
    </source>
</evidence>
<name>A0A1H9CPW1_9EURY</name>
<sequence>MQRTDMVEWEKIAEAIHQLQDARSNLLRTLTGEGNVPKSVYRTQYERVEDSTSKLKSDLEDRMFEEHPDEASIDVFYGSSDE</sequence>
<proteinExistence type="predicted"/>
<protein>
    <submittedName>
        <fullName evidence="1">Uncharacterized protein</fullName>
    </submittedName>
</protein>
<accession>A0A1H9CPW1</accession>
<dbReference type="RefSeq" id="WP_139210815.1">
    <property type="nucleotide sequence ID" value="NZ_FOFD01000001.1"/>
</dbReference>
<keyword evidence="2" id="KW-1185">Reference proteome</keyword>
<organism evidence="1 2">
    <name type="scientific">Natrinema salaciae</name>
    <dbReference type="NCBI Taxonomy" id="1186196"/>
    <lineage>
        <taxon>Archaea</taxon>
        <taxon>Methanobacteriati</taxon>
        <taxon>Methanobacteriota</taxon>
        <taxon>Stenosarchaea group</taxon>
        <taxon>Halobacteria</taxon>
        <taxon>Halobacteriales</taxon>
        <taxon>Natrialbaceae</taxon>
        <taxon>Natrinema</taxon>
    </lineage>
</organism>